<dbReference type="PROSITE" id="PS50929">
    <property type="entry name" value="ABC_TM1F"/>
    <property type="match status" value="1"/>
</dbReference>
<dbReference type="Pfam" id="PF00005">
    <property type="entry name" value="ABC_tran"/>
    <property type="match status" value="1"/>
</dbReference>
<evidence type="ECO:0000259" key="9">
    <source>
        <dbReference type="PROSITE" id="PS50929"/>
    </source>
</evidence>
<dbReference type="GO" id="GO:0005886">
    <property type="term" value="C:plasma membrane"/>
    <property type="evidence" value="ECO:0007669"/>
    <property type="project" value="UniProtKB-SubCell"/>
</dbReference>
<organism evidence="10 11">
    <name type="scientific">Candidatus Azambacteria bacterium RIFCSPHIGHO2_01_FULL_40_24</name>
    <dbReference type="NCBI Taxonomy" id="1797301"/>
    <lineage>
        <taxon>Bacteria</taxon>
        <taxon>Candidatus Azamiibacteriota</taxon>
    </lineage>
</organism>
<dbReference type="SMART" id="SM00382">
    <property type="entry name" value="AAA"/>
    <property type="match status" value="1"/>
</dbReference>
<keyword evidence="6 7" id="KW-0472">Membrane</keyword>
<dbReference type="PANTHER" id="PTHR24221">
    <property type="entry name" value="ATP-BINDING CASSETTE SUB-FAMILY B"/>
    <property type="match status" value="1"/>
</dbReference>
<comment type="subcellular location">
    <subcellularLocation>
        <location evidence="1">Cell membrane</location>
        <topology evidence="1">Multi-pass membrane protein</topology>
    </subcellularLocation>
</comment>
<dbReference type="PROSITE" id="PS00211">
    <property type="entry name" value="ABC_TRANSPORTER_1"/>
    <property type="match status" value="1"/>
</dbReference>
<dbReference type="GO" id="GO:0005524">
    <property type="term" value="F:ATP binding"/>
    <property type="evidence" value="ECO:0007669"/>
    <property type="project" value="UniProtKB-KW"/>
</dbReference>
<keyword evidence="3" id="KW-0547">Nucleotide-binding</keyword>
<dbReference type="Gene3D" id="1.20.1560.10">
    <property type="entry name" value="ABC transporter type 1, transmembrane domain"/>
    <property type="match status" value="1"/>
</dbReference>
<evidence type="ECO:0000256" key="5">
    <source>
        <dbReference type="ARBA" id="ARBA00022989"/>
    </source>
</evidence>
<evidence type="ECO:0008006" key="12">
    <source>
        <dbReference type="Google" id="ProtNLM"/>
    </source>
</evidence>
<evidence type="ECO:0000313" key="11">
    <source>
        <dbReference type="Proteomes" id="UP000176431"/>
    </source>
</evidence>
<protein>
    <recommendedName>
        <fullName evidence="12">ABC transporter domain-containing protein</fullName>
    </recommendedName>
</protein>
<evidence type="ECO:0000313" key="10">
    <source>
        <dbReference type="EMBL" id="OGD25212.1"/>
    </source>
</evidence>
<evidence type="ECO:0000256" key="1">
    <source>
        <dbReference type="ARBA" id="ARBA00004651"/>
    </source>
</evidence>
<dbReference type="InterPro" id="IPR003593">
    <property type="entry name" value="AAA+_ATPase"/>
</dbReference>
<dbReference type="InterPro" id="IPR039421">
    <property type="entry name" value="Type_1_exporter"/>
</dbReference>
<feature type="domain" description="ABC transmembrane type-1" evidence="9">
    <location>
        <begin position="48"/>
        <end position="302"/>
    </location>
</feature>
<dbReference type="SUPFAM" id="SSF52540">
    <property type="entry name" value="P-loop containing nucleoside triphosphate hydrolases"/>
    <property type="match status" value="1"/>
</dbReference>
<sequence length="628" mass="71686">MEEPEDTREIPLTWCDYLKSAKETIALFKWVVRELSTDICRYWAKRFIIALLFSTAFTAASPWFVGYVFNGLAEREGYMIIIGLAGIAICFVCEKIVSYYKDIAREYIAGMSWGTLDERLTELFFEKSMGQHIQESSSLNVANIDKGRGKVIHLHNMMLFDGVPTVLSLLFSYLMIWVFSLIAGVIITLVIAIYLVWMLFLNQKVIEVCFPIDKEFRRLNRHRLERWEKIERVKTCGKESEELSFMNAWFDRAINQDRSFWIWVIRQCSFRGLFNFFGFFLILSYGTWQVWNGNWVVGSLYSLYIWSLRVCENIWRIGDIEHEFNWSMPAVRSMINALSIKPDLAEKDNSTDITGAVTIGVEFKSIIHTYPIGNSEENGNGHQKFGLPVVNKVSFAINAGDKAALIGPSGAGKTTIMRLLLRYMDPDYGIICVNGINLRDVKLKSWMNHVGYIAQQPQIYDGTIRYNLTYALSPDEREKITDEELWEWMQLLKIDFGERLTDGLETLVGRSGIKLSGGEAQRLMIGAAAIRKPRFMIIDEATSNLDSSTEKAVQAGLAEVLKGNVGALIVAHRLSTVRKLCNKFIVLKSSDEVKNGDSQIEAIANSFEELYKISPTFRRLADDQDVVI</sequence>
<dbReference type="InterPro" id="IPR017871">
    <property type="entry name" value="ABC_transporter-like_CS"/>
</dbReference>
<feature type="transmembrane region" description="Helical" evidence="7">
    <location>
        <begin position="158"/>
        <end position="176"/>
    </location>
</feature>
<dbReference type="InterPro" id="IPR036640">
    <property type="entry name" value="ABC1_TM_sf"/>
</dbReference>
<proteinExistence type="predicted"/>
<dbReference type="InterPro" id="IPR011527">
    <property type="entry name" value="ABC1_TM_dom"/>
</dbReference>
<reference evidence="10 11" key="1">
    <citation type="journal article" date="2016" name="Nat. Commun.">
        <title>Thousands of microbial genomes shed light on interconnected biogeochemical processes in an aquifer system.</title>
        <authorList>
            <person name="Anantharaman K."/>
            <person name="Brown C.T."/>
            <person name="Hug L.A."/>
            <person name="Sharon I."/>
            <person name="Castelle C.J."/>
            <person name="Probst A.J."/>
            <person name="Thomas B.C."/>
            <person name="Singh A."/>
            <person name="Wilkins M.J."/>
            <person name="Karaoz U."/>
            <person name="Brodie E.L."/>
            <person name="Williams K.H."/>
            <person name="Hubbard S.S."/>
            <person name="Banfield J.F."/>
        </authorList>
    </citation>
    <scope>NUCLEOTIDE SEQUENCE [LARGE SCALE GENOMIC DNA]</scope>
</reference>
<dbReference type="GO" id="GO:0140359">
    <property type="term" value="F:ABC-type transporter activity"/>
    <property type="evidence" value="ECO:0007669"/>
    <property type="project" value="InterPro"/>
</dbReference>
<feature type="transmembrane region" description="Helical" evidence="7">
    <location>
        <begin position="182"/>
        <end position="201"/>
    </location>
</feature>
<feature type="transmembrane region" description="Helical" evidence="7">
    <location>
        <begin position="77"/>
        <end position="97"/>
    </location>
</feature>
<dbReference type="InterPro" id="IPR027417">
    <property type="entry name" value="P-loop_NTPase"/>
</dbReference>
<dbReference type="Proteomes" id="UP000176431">
    <property type="component" value="Unassembled WGS sequence"/>
</dbReference>
<feature type="transmembrane region" description="Helical" evidence="7">
    <location>
        <begin position="47"/>
        <end position="65"/>
    </location>
</feature>
<evidence type="ECO:0000256" key="4">
    <source>
        <dbReference type="ARBA" id="ARBA00022840"/>
    </source>
</evidence>
<dbReference type="PANTHER" id="PTHR24221:SF503">
    <property type="entry name" value="MITOCHONDRIAL POTASSIUM CHANNEL ATP-BINDING SUBUNIT"/>
    <property type="match status" value="1"/>
</dbReference>
<accession>A0A1F5B3L5</accession>
<evidence type="ECO:0000256" key="2">
    <source>
        <dbReference type="ARBA" id="ARBA00022692"/>
    </source>
</evidence>
<dbReference type="InterPro" id="IPR003439">
    <property type="entry name" value="ABC_transporter-like_ATP-bd"/>
</dbReference>
<feature type="domain" description="ABC transporter" evidence="8">
    <location>
        <begin position="361"/>
        <end position="614"/>
    </location>
</feature>
<keyword evidence="5 7" id="KW-1133">Transmembrane helix</keyword>
<dbReference type="PROSITE" id="PS50893">
    <property type="entry name" value="ABC_TRANSPORTER_2"/>
    <property type="match status" value="1"/>
</dbReference>
<feature type="transmembrane region" description="Helical" evidence="7">
    <location>
        <begin position="273"/>
        <end position="291"/>
    </location>
</feature>
<name>A0A1F5B3L5_9BACT</name>
<dbReference type="GO" id="GO:0016887">
    <property type="term" value="F:ATP hydrolysis activity"/>
    <property type="evidence" value="ECO:0007669"/>
    <property type="project" value="InterPro"/>
</dbReference>
<evidence type="ECO:0000256" key="3">
    <source>
        <dbReference type="ARBA" id="ARBA00022741"/>
    </source>
</evidence>
<keyword evidence="2 7" id="KW-0812">Transmembrane</keyword>
<dbReference type="EMBL" id="MEYK01000018">
    <property type="protein sequence ID" value="OGD25212.1"/>
    <property type="molecule type" value="Genomic_DNA"/>
</dbReference>
<evidence type="ECO:0000256" key="7">
    <source>
        <dbReference type="SAM" id="Phobius"/>
    </source>
</evidence>
<evidence type="ECO:0000256" key="6">
    <source>
        <dbReference type="ARBA" id="ARBA00023136"/>
    </source>
</evidence>
<comment type="caution">
    <text evidence="10">The sequence shown here is derived from an EMBL/GenBank/DDBJ whole genome shotgun (WGS) entry which is preliminary data.</text>
</comment>
<dbReference type="SUPFAM" id="SSF90123">
    <property type="entry name" value="ABC transporter transmembrane region"/>
    <property type="match status" value="1"/>
</dbReference>
<evidence type="ECO:0000259" key="8">
    <source>
        <dbReference type="PROSITE" id="PS50893"/>
    </source>
</evidence>
<gene>
    <name evidence="10" type="ORF">A2819_02465</name>
</gene>
<dbReference type="AlphaFoldDB" id="A0A1F5B3L5"/>
<dbReference type="Gene3D" id="3.40.50.300">
    <property type="entry name" value="P-loop containing nucleotide triphosphate hydrolases"/>
    <property type="match status" value="1"/>
</dbReference>
<keyword evidence="4" id="KW-0067">ATP-binding</keyword>